<name>A0ABW0P9S2_9HYPH</name>
<evidence type="ECO:0000313" key="2">
    <source>
        <dbReference type="Proteomes" id="UP001596060"/>
    </source>
</evidence>
<dbReference type="Proteomes" id="UP001596060">
    <property type="component" value="Unassembled WGS sequence"/>
</dbReference>
<keyword evidence="2" id="KW-1185">Reference proteome</keyword>
<evidence type="ECO:0000313" key="1">
    <source>
        <dbReference type="EMBL" id="MFC5508594.1"/>
    </source>
</evidence>
<gene>
    <name evidence="1" type="ORF">ACFPN9_25485</name>
</gene>
<organism evidence="1 2">
    <name type="scientific">Bosea massiliensis</name>
    <dbReference type="NCBI Taxonomy" id="151419"/>
    <lineage>
        <taxon>Bacteria</taxon>
        <taxon>Pseudomonadati</taxon>
        <taxon>Pseudomonadota</taxon>
        <taxon>Alphaproteobacteria</taxon>
        <taxon>Hyphomicrobiales</taxon>
        <taxon>Boseaceae</taxon>
        <taxon>Bosea</taxon>
    </lineage>
</organism>
<accession>A0ABW0P9S2</accession>
<dbReference type="EMBL" id="JBHSLU010000103">
    <property type="protein sequence ID" value="MFC5508594.1"/>
    <property type="molecule type" value="Genomic_DNA"/>
</dbReference>
<comment type="caution">
    <text evidence="1">The sequence shown here is derived from an EMBL/GenBank/DDBJ whole genome shotgun (WGS) entry which is preliminary data.</text>
</comment>
<reference evidence="2" key="1">
    <citation type="journal article" date="2019" name="Int. J. Syst. Evol. Microbiol.">
        <title>The Global Catalogue of Microorganisms (GCM) 10K type strain sequencing project: providing services to taxonomists for standard genome sequencing and annotation.</title>
        <authorList>
            <consortium name="The Broad Institute Genomics Platform"/>
            <consortium name="The Broad Institute Genome Sequencing Center for Infectious Disease"/>
            <person name="Wu L."/>
            <person name="Ma J."/>
        </authorList>
    </citation>
    <scope>NUCLEOTIDE SEQUENCE [LARGE SCALE GENOMIC DNA]</scope>
    <source>
        <strain evidence="2">CCUG 43117</strain>
    </source>
</reference>
<sequence>MQMRISNIQWDTDEEHDVDLPSEVIADTKIDPVGDHETIANWLSDKFGWAVISFSSDQLA</sequence>
<proteinExistence type="predicted"/>
<protein>
    <submittedName>
        <fullName evidence="1">Uncharacterized protein</fullName>
    </submittedName>
</protein>
<dbReference type="RefSeq" id="WP_377817825.1">
    <property type="nucleotide sequence ID" value="NZ_JBHSLU010000103.1"/>
</dbReference>